<dbReference type="Proteomes" id="UP001500236">
    <property type="component" value="Unassembled WGS sequence"/>
</dbReference>
<dbReference type="Gene3D" id="1.10.357.10">
    <property type="entry name" value="Tetracycline Repressor, domain 2"/>
    <property type="match status" value="1"/>
</dbReference>
<proteinExistence type="predicted"/>
<keyword evidence="8" id="KW-1185">Reference proteome</keyword>
<evidence type="ECO:0000256" key="4">
    <source>
        <dbReference type="ARBA" id="ARBA00023163"/>
    </source>
</evidence>
<evidence type="ECO:0000313" key="8">
    <source>
        <dbReference type="Proteomes" id="UP001500236"/>
    </source>
</evidence>
<dbReference type="InterPro" id="IPR004111">
    <property type="entry name" value="Repressor_TetR_C"/>
</dbReference>
<dbReference type="SUPFAM" id="SSF48498">
    <property type="entry name" value="Tetracyclin repressor-like, C-terminal domain"/>
    <property type="match status" value="1"/>
</dbReference>
<dbReference type="PRINTS" id="PR00455">
    <property type="entry name" value="HTHTETR"/>
</dbReference>
<gene>
    <name evidence="7" type="ORF">GCM10010529_18690</name>
</gene>
<feature type="domain" description="HTH tetR-type" evidence="6">
    <location>
        <begin position="18"/>
        <end position="78"/>
    </location>
</feature>
<dbReference type="PRINTS" id="PR00400">
    <property type="entry name" value="TETREPRESSOR"/>
</dbReference>
<organism evidence="7 8">
    <name type="scientific">Nesterenkonia aethiopica</name>
    <dbReference type="NCBI Taxonomy" id="269144"/>
    <lineage>
        <taxon>Bacteria</taxon>
        <taxon>Bacillati</taxon>
        <taxon>Actinomycetota</taxon>
        <taxon>Actinomycetes</taxon>
        <taxon>Micrococcales</taxon>
        <taxon>Micrococcaceae</taxon>
        <taxon>Nesterenkonia</taxon>
    </lineage>
</organism>
<evidence type="ECO:0000256" key="3">
    <source>
        <dbReference type="ARBA" id="ARBA00023125"/>
    </source>
</evidence>
<dbReference type="Pfam" id="PF00440">
    <property type="entry name" value="TetR_N"/>
    <property type="match status" value="1"/>
</dbReference>
<accession>A0ABP6M239</accession>
<protein>
    <submittedName>
        <fullName evidence="7">Helix-turn-helix domain-containing protein</fullName>
    </submittedName>
</protein>
<reference evidence="8" key="1">
    <citation type="journal article" date="2019" name="Int. J. Syst. Evol. Microbiol.">
        <title>The Global Catalogue of Microorganisms (GCM) 10K type strain sequencing project: providing services to taxonomists for standard genome sequencing and annotation.</title>
        <authorList>
            <consortium name="The Broad Institute Genomics Platform"/>
            <consortium name="The Broad Institute Genome Sequencing Center for Infectious Disease"/>
            <person name="Wu L."/>
            <person name="Ma J."/>
        </authorList>
    </citation>
    <scope>NUCLEOTIDE SEQUENCE [LARGE SCALE GENOMIC DNA]</scope>
    <source>
        <strain evidence="8">JCM 14309</strain>
    </source>
</reference>
<dbReference type="PANTHER" id="PTHR30055:SF151">
    <property type="entry name" value="TRANSCRIPTIONAL REGULATORY PROTEIN"/>
    <property type="match status" value="1"/>
</dbReference>
<evidence type="ECO:0000256" key="1">
    <source>
        <dbReference type="ARBA" id="ARBA00022491"/>
    </source>
</evidence>
<dbReference type="InterPro" id="IPR003012">
    <property type="entry name" value="Tet_transcr_reg_TetR"/>
</dbReference>
<keyword evidence="3 5" id="KW-0238">DNA-binding</keyword>
<keyword evidence="4" id="KW-0804">Transcription</keyword>
<keyword evidence="2" id="KW-0805">Transcription regulation</keyword>
<dbReference type="Pfam" id="PF02909">
    <property type="entry name" value="TetR_C_1"/>
    <property type="match status" value="1"/>
</dbReference>
<evidence type="ECO:0000256" key="2">
    <source>
        <dbReference type="ARBA" id="ARBA00023015"/>
    </source>
</evidence>
<dbReference type="InterPro" id="IPR050109">
    <property type="entry name" value="HTH-type_TetR-like_transc_reg"/>
</dbReference>
<name>A0ABP6M239_9MICC</name>
<sequence>MSPEQTRPRRRGRPSSPVLSREGITTAAIRIVSTRGYRDLTMASLARELGVSTSALYNHVSSKRDVMLLLQDRLNEQIDTTGFQSLPWDQALRRWAISYRDCYIRHTELIPIMAVLPVADAPQTLVMYERVTAALEDAGIPGPDAVDVIVGVEALVFGAAYDASAPADIFDPGRRADLAPRFGRAAAARDEDARAAADRAFLFTLDSLIDGLRRRVATE</sequence>
<evidence type="ECO:0000259" key="6">
    <source>
        <dbReference type="PROSITE" id="PS50977"/>
    </source>
</evidence>
<dbReference type="SUPFAM" id="SSF46689">
    <property type="entry name" value="Homeodomain-like"/>
    <property type="match status" value="1"/>
</dbReference>
<dbReference type="PROSITE" id="PS50977">
    <property type="entry name" value="HTH_TETR_2"/>
    <property type="match status" value="1"/>
</dbReference>
<comment type="caution">
    <text evidence="7">The sequence shown here is derived from an EMBL/GenBank/DDBJ whole genome shotgun (WGS) entry which is preliminary data.</text>
</comment>
<keyword evidence="1" id="KW-0678">Repressor</keyword>
<dbReference type="EMBL" id="BAAAVT010000010">
    <property type="protein sequence ID" value="GAA3066026.1"/>
    <property type="molecule type" value="Genomic_DNA"/>
</dbReference>
<dbReference type="InterPro" id="IPR036271">
    <property type="entry name" value="Tet_transcr_reg_TetR-rel_C_sf"/>
</dbReference>
<dbReference type="InterPro" id="IPR001647">
    <property type="entry name" value="HTH_TetR"/>
</dbReference>
<evidence type="ECO:0000256" key="5">
    <source>
        <dbReference type="PROSITE-ProRule" id="PRU00335"/>
    </source>
</evidence>
<evidence type="ECO:0000313" key="7">
    <source>
        <dbReference type="EMBL" id="GAA3066026.1"/>
    </source>
</evidence>
<dbReference type="RefSeq" id="WP_311025991.1">
    <property type="nucleotide sequence ID" value="NZ_BAAAVT010000010.1"/>
</dbReference>
<dbReference type="PANTHER" id="PTHR30055">
    <property type="entry name" value="HTH-TYPE TRANSCRIPTIONAL REGULATOR RUTR"/>
    <property type="match status" value="1"/>
</dbReference>
<feature type="DNA-binding region" description="H-T-H motif" evidence="5">
    <location>
        <begin position="41"/>
        <end position="60"/>
    </location>
</feature>
<dbReference type="InterPro" id="IPR009057">
    <property type="entry name" value="Homeodomain-like_sf"/>
</dbReference>